<evidence type="ECO:0000256" key="1">
    <source>
        <dbReference type="SAM" id="MobiDB-lite"/>
    </source>
</evidence>
<feature type="region of interest" description="Disordered" evidence="1">
    <location>
        <begin position="1"/>
        <end position="35"/>
    </location>
</feature>
<protein>
    <submittedName>
        <fullName evidence="2">Uncharacterized protein</fullName>
    </submittedName>
</protein>
<dbReference type="EMBL" id="MU007160">
    <property type="protein sequence ID" value="KAF2416404.1"/>
    <property type="molecule type" value="Genomic_DNA"/>
</dbReference>
<dbReference type="AlphaFoldDB" id="A0A9P4TRY8"/>
<keyword evidence="3" id="KW-1185">Reference proteome</keyword>
<feature type="compositionally biased region" description="Polar residues" evidence="1">
    <location>
        <begin position="13"/>
        <end position="24"/>
    </location>
</feature>
<comment type="caution">
    <text evidence="2">The sequence shown here is derived from an EMBL/GenBank/DDBJ whole genome shotgun (WGS) entry which is preliminary data.</text>
</comment>
<gene>
    <name evidence="2" type="ORF">EJ08DRAFT_106856</name>
</gene>
<evidence type="ECO:0000313" key="2">
    <source>
        <dbReference type="EMBL" id="KAF2416404.1"/>
    </source>
</evidence>
<proteinExistence type="predicted"/>
<dbReference type="OrthoDB" id="5351012at2759"/>
<reference evidence="2" key="1">
    <citation type="journal article" date="2020" name="Stud. Mycol.">
        <title>101 Dothideomycetes genomes: a test case for predicting lifestyles and emergence of pathogens.</title>
        <authorList>
            <person name="Haridas S."/>
            <person name="Albert R."/>
            <person name="Binder M."/>
            <person name="Bloem J."/>
            <person name="Labutti K."/>
            <person name="Salamov A."/>
            <person name="Andreopoulos B."/>
            <person name="Baker S."/>
            <person name="Barry K."/>
            <person name="Bills G."/>
            <person name="Bluhm B."/>
            <person name="Cannon C."/>
            <person name="Castanera R."/>
            <person name="Culley D."/>
            <person name="Daum C."/>
            <person name="Ezra D."/>
            <person name="Gonzalez J."/>
            <person name="Henrissat B."/>
            <person name="Kuo A."/>
            <person name="Liang C."/>
            <person name="Lipzen A."/>
            <person name="Lutzoni F."/>
            <person name="Magnuson J."/>
            <person name="Mondo S."/>
            <person name="Nolan M."/>
            <person name="Ohm R."/>
            <person name="Pangilinan J."/>
            <person name="Park H.-J."/>
            <person name="Ramirez L."/>
            <person name="Alfaro M."/>
            <person name="Sun H."/>
            <person name="Tritt A."/>
            <person name="Yoshinaga Y."/>
            <person name="Zwiers L.-H."/>
            <person name="Turgeon B."/>
            <person name="Goodwin S."/>
            <person name="Spatafora J."/>
            <person name="Crous P."/>
            <person name="Grigoriev I."/>
        </authorList>
    </citation>
    <scope>NUCLEOTIDE SEQUENCE</scope>
    <source>
        <strain evidence="2">CBS 130266</strain>
    </source>
</reference>
<evidence type="ECO:0000313" key="3">
    <source>
        <dbReference type="Proteomes" id="UP000800235"/>
    </source>
</evidence>
<name>A0A9P4TRY8_9PEZI</name>
<dbReference type="Proteomes" id="UP000800235">
    <property type="component" value="Unassembled WGS sequence"/>
</dbReference>
<sequence length="209" mass="23457">MGSYVSVPDKQDAQASKGPSTANNGHIPAASPDAHSAILPKSTAVRKNSTTTKFSNAATSRKRTLEPLFHNPEPVLQLPVERYVRNGKVGVIVSACFGGGHTAYRGFDTHHSKIVYDVSEDERNHETPEKRQDGEILLFDKDVIEALLKQDFEGGGILAMKKMGRTWMPRWEKGTRNVVWVDIGEEFEIEEYDGLERVRLKKHVSWWKA</sequence>
<organism evidence="2 3">
    <name type="scientific">Tothia fuscella</name>
    <dbReference type="NCBI Taxonomy" id="1048955"/>
    <lineage>
        <taxon>Eukaryota</taxon>
        <taxon>Fungi</taxon>
        <taxon>Dikarya</taxon>
        <taxon>Ascomycota</taxon>
        <taxon>Pezizomycotina</taxon>
        <taxon>Dothideomycetes</taxon>
        <taxon>Pleosporomycetidae</taxon>
        <taxon>Venturiales</taxon>
        <taxon>Cylindrosympodiaceae</taxon>
        <taxon>Tothia</taxon>
    </lineage>
</organism>
<accession>A0A9P4TRY8</accession>